<dbReference type="PANTHER" id="PTHR40465">
    <property type="entry name" value="CHROMOSOME 1, WHOLE GENOME SHOTGUN SEQUENCE"/>
    <property type="match status" value="1"/>
</dbReference>
<dbReference type="Proteomes" id="UP001219525">
    <property type="component" value="Unassembled WGS sequence"/>
</dbReference>
<protein>
    <recommendedName>
        <fullName evidence="2">DUF6534 domain-containing protein</fullName>
    </recommendedName>
</protein>
<evidence type="ECO:0000259" key="2">
    <source>
        <dbReference type="Pfam" id="PF20152"/>
    </source>
</evidence>
<feature type="transmembrane region" description="Helical" evidence="1">
    <location>
        <begin position="235"/>
        <end position="256"/>
    </location>
</feature>
<dbReference type="AlphaFoldDB" id="A0AAD6VFV1"/>
<keyword evidence="4" id="KW-1185">Reference proteome</keyword>
<organism evidence="3 4">
    <name type="scientific">Mycena pura</name>
    <dbReference type="NCBI Taxonomy" id="153505"/>
    <lineage>
        <taxon>Eukaryota</taxon>
        <taxon>Fungi</taxon>
        <taxon>Dikarya</taxon>
        <taxon>Basidiomycota</taxon>
        <taxon>Agaricomycotina</taxon>
        <taxon>Agaricomycetes</taxon>
        <taxon>Agaricomycetidae</taxon>
        <taxon>Agaricales</taxon>
        <taxon>Marasmiineae</taxon>
        <taxon>Mycenaceae</taxon>
        <taxon>Mycena</taxon>
    </lineage>
</organism>
<name>A0AAD6VFV1_9AGAR</name>
<feature type="transmembrane region" description="Helical" evidence="1">
    <location>
        <begin position="161"/>
        <end position="186"/>
    </location>
</feature>
<feature type="transmembrane region" description="Helical" evidence="1">
    <location>
        <begin position="92"/>
        <end position="110"/>
    </location>
</feature>
<evidence type="ECO:0000313" key="3">
    <source>
        <dbReference type="EMBL" id="KAJ7211743.1"/>
    </source>
</evidence>
<feature type="transmembrane region" description="Helical" evidence="1">
    <location>
        <begin position="122"/>
        <end position="141"/>
    </location>
</feature>
<feature type="transmembrane region" description="Helical" evidence="1">
    <location>
        <begin position="17"/>
        <end position="37"/>
    </location>
</feature>
<feature type="transmembrane region" description="Helical" evidence="1">
    <location>
        <begin position="49"/>
        <end position="72"/>
    </location>
</feature>
<keyword evidence="1" id="KW-1133">Transmembrane helix</keyword>
<comment type="caution">
    <text evidence="3">The sequence shown here is derived from an EMBL/GenBank/DDBJ whole genome shotgun (WGS) entry which is preliminary data.</text>
</comment>
<evidence type="ECO:0000313" key="4">
    <source>
        <dbReference type="Proteomes" id="UP001219525"/>
    </source>
</evidence>
<gene>
    <name evidence="3" type="ORF">GGX14DRAFT_90420</name>
</gene>
<accession>A0AAD6VFV1</accession>
<dbReference type="PANTHER" id="PTHR40465:SF1">
    <property type="entry name" value="DUF6534 DOMAIN-CONTAINING PROTEIN"/>
    <property type="match status" value="1"/>
</dbReference>
<evidence type="ECO:0000256" key="1">
    <source>
        <dbReference type="SAM" id="Phobius"/>
    </source>
</evidence>
<feature type="transmembrane region" description="Helical" evidence="1">
    <location>
        <begin position="206"/>
        <end position="229"/>
    </location>
</feature>
<dbReference type="Pfam" id="PF20152">
    <property type="entry name" value="DUF6534"/>
    <property type="match status" value="1"/>
</dbReference>
<feature type="domain" description="DUF6534" evidence="2">
    <location>
        <begin position="173"/>
        <end position="260"/>
    </location>
</feature>
<keyword evidence="1" id="KW-0812">Transmembrane</keyword>
<dbReference type="InterPro" id="IPR045339">
    <property type="entry name" value="DUF6534"/>
</dbReference>
<sequence length="288" mass="32531">MISYGVDSPLIVGVMEIGVFLSLVMFGVVALQGYIYFHNCRADRTGLKWLAGSVLFFELCHSIASCYAIYYFTVIEAGIPELEHKANSYSLSLTPVFETIITALVQGFFAYRIRILSGRMHISIVCWTLCVLRFIGGMGLAAEGLLDVPREPDYFRLQSQYGWLITSALDVGAVLDVLITVSLCFYIRQLYTSYNLPKSEELINRLIVWTIQTGLITSFTSVAVVITFQTMKHNFVWLALYTFLAKLYSNSLFVSLNGRPRNREIIRAPSLKTPRTLDVCDPKSMVHR</sequence>
<dbReference type="EMBL" id="JARJCW010000025">
    <property type="protein sequence ID" value="KAJ7211743.1"/>
    <property type="molecule type" value="Genomic_DNA"/>
</dbReference>
<proteinExistence type="predicted"/>
<keyword evidence="1" id="KW-0472">Membrane</keyword>
<reference evidence="3" key="1">
    <citation type="submission" date="2023-03" db="EMBL/GenBank/DDBJ databases">
        <title>Massive genome expansion in bonnet fungi (Mycena s.s.) driven by repeated elements and novel gene families across ecological guilds.</title>
        <authorList>
            <consortium name="Lawrence Berkeley National Laboratory"/>
            <person name="Harder C.B."/>
            <person name="Miyauchi S."/>
            <person name="Viragh M."/>
            <person name="Kuo A."/>
            <person name="Thoen E."/>
            <person name="Andreopoulos B."/>
            <person name="Lu D."/>
            <person name="Skrede I."/>
            <person name="Drula E."/>
            <person name="Henrissat B."/>
            <person name="Morin E."/>
            <person name="Kohler A."/>
            <person name="Barry K."/>
            <person name="LaButti K."/>
            <person name="Morin E."/>
            <person name="Salamov A."/>
            <person name="Lipzen A."/>
            <person name="Mereny Z."/>
            <person name="Hegedus B."/>
            <person name="Baldrian P."/>
            <person name="Stursova M."/>
            <person name="Weitz H."/>
            <person name="Taylor A."/>
            <person name="Grigoriev I.V."/>
            <person name="Nagy L.G."/>
            <person name="Martin F."/>
            <person name="Kauserud H."/>
        </authorList>
    </citation>
    <scope>NUCLEOTIDE SEQUENCE</scope>
    <source>
        <strain evidence="3">9144</strain>
    </source>
</reference>